<dbReference type="SUPFAM" id="SSF50475">
    <property type="entry name" value="FMN-binding split barrel"/>
    <property type="match status" value="1"/>
</dbReference>
<evidence type="ECO:0000313" key="1">
    <source>
        <dbReference type="EMBL" id="GAA2736154.1"/>
    </source>
</evidence>
<dbReference type="RefSeq" id="WP_344455943.1">
    <property type="nucleotide sequence ID" value="NZ_BAAATZ010000032.1"/>
</dbReference>
<evidence type="ECO:0000313" key="2">
    <source>
        <dbReference type="Proteomes" id="UP001501842"/>
    </source>
</evidence>
<dbReference type="Pfam" id="PF12900">
    <property type="entry name" value="Pyridox_ox_2"/>
    <property type="match status" value="1"/>
</dbReference>
<sequence>MSGAEPSRIIELSSQECLDLLGKEGVGRVAFTDSSGPAVVPVNYTLEDGTVVFRMASGNWLDQALTTSIVGADVRIAFQADHIEPGTRTGWSVLIRGAAHHFTPDASENPPVTPWAGGDRRSYIRLLPREITGVRLIG</sequence>
<dbReference type="InterPro" id="IPR024747">
    <property type="entry name" value="Pyridox_Oxase-rel"/>
</dbReference>
<protein>
    <submittedName>
        <fullName evidence="1">Pyridoxamine 5'-phosphate oxidase family protein</fullName>
    </submittedName>
</protein>
<keyword evidence="2" id="KW-1185">Reference proteome</keyword>
<organism evidence="1 2">
    <name type="scientific">Actinocorallia aurantiaca</name>
    <dbReference type="NCBI Taxonomy" id="46204"/>
    <lineage>
        <taxon>Bacteria</taxon>
        <taxon>Bacillati</taxon>
        <taxon>Actinomycetota</taxon>
        <taxon>Actinomycetes</taxon>
        <taxon>Streptosporangiales</taxon>
        <taxon>Thermomonosporaceae</taxon>
        <taxon>Actinocorallia</taxon>
    </lineage>
</organism>
<dbReference type="Proteomes" id="UP001501842">
    <property type="component" value="Unassembled WGS sequence"/>
</dbReference>
<name>A0ABP6H5Z4_9ACTN</name>
<dbReference type="EMBL" id="BAAATZ010000032">
    <property type="protein sequence ID" value="GAA2736154.1"/>
    <property type="molecule type" value="Genomic_DNA"/>
</dbReference>
<gene>
    <name evidence="1" type="ORF">GCM10010439_62550</name>
</gene>
<proteinExistence type="predicted"/>
<comment type="caution">
    <text evidence="1">The sequence shown here is derived from an EMBL/GenBank/DDBJ whole genome shotgun (WGS) entry which is preliminary data.</text>
</comment>
<dbReference type="Gene3D" id="2.30.110.10">
    <property type="entry name" value="Electron Transport, Fmn-binding Protein, Chain A"/>
    <property type="match status" value="1"/>
</dbReference>
<dbReference type="InterPro" id="IPR012349">
    <property type="entry name" value="Split_barrel_FMN-bd"/>
</dbReference>
<accession>A0ABP6H5Z4</accession>
<reference evidence="2" key="1">
    <citation type="journal article" date="2019" name="Int. J. Syst. Evol. Microbiol.">
        <title>The Global Catalogue of Microorganisms (GCM) 10K type strain sequencing project: providing services to taxonomists for standard genome sequencing and annotation.</title>
        <authorList>
            <consortium name="The Broad Institute Genomics Platform"/>
            <consortium name="The Broad Institute Genome Sequencing Center for Infectious Disease"/>
            <person name="Wu L."/>
            <person name="Ma J."/>
        </authorList>
    </citation>
    <scope>NUCLEOTIDE SEQUENCE [LARGE SCALE GENOMIC DNA]</scope>
    <source>
        <strain evidence="2">JCM 8201</strain>
    </source>
</reference>